<gene>
    <name evidence="2" type="ORF">OBE_07115</name>
</gene>
<feature type="region of interest" description="Disordered" evidence="1">
    <location>
        <begin position="145"/>
        <end position="173"/>
    </location>
</feature>
<name>K1TCD8_9ZZZZ</name>
<protein>
    <submittedName>
        <fullName evidence="2">Transcription-repair coupling factor</fullName>
    </submittedName>
</protein>
<reference evidence="2" key="1">
    <citation type="journal article" date="2013" name="Environ. Microbiol.">
        <title>Microbiota from the distal guts of lean and obese adolescents exhibit partial functional redundancy besides clear differences in community structure.</title>
        <authorList>
            <person name="Ferrer M."/>
            <person name="Ruiz A."/>
            <person name="Lanza F."/>
            <person name="Haange S.B."/>
            <person name="Oberbach A."/>
            <person name="Till H."/>
            <person name="Bargiela R."/>
            <person name="Campoy C."/>
            <person name="Segura M.T."/>
            <person name="Richter M."/>
            <person name="von Bergen M."/>
            <person name="Seifert J."/>
            <person name="Suarez A."/>
        </authorList>
    </citation>
    <scope>NUCLEOTIDE SEQUENCE</scope>
</reference>
<accession>K1TCD8</accession>
<evidence type="ECO:0000313" key="2">
    <source>
        <dbReference type="EMBL" id="EKC64130.1"/>
    </source>
</evidence>
<feature type="non-terminal residue" evidence="2">
    <location>
        <position position="173"/>
    </location>
</feature>
<evidence type="ECO:0000256" key="1">
    <source>
        <dbReference type="SAM" id="MobiDB-lite"/>
    </source>
</evidence>
<feature type="non-terminal residue" evidence="2">
    <location>
        <position position="1"/>
    </location>
</feature>
<proteinExistence type="predicted"/>
<organism evidence="2">
    <name type="scientific">human gut metagenome</name>
    <dbReference type="NCBI Taxonomy" id="408170"/>
    <lineage>
        <taxon>unclassified sequences</taxon>
        <taxon>metagenomes</taxon>
        <taxon>organismal metagenomes</taxon>
    </lineage>
</organism>
<sequence length="173" mass="18636">LEEGVICPGLDVLYQTMDDLAIAAQDQSTLLCENFLRGMNEFKLKDLINAEAFAAPNWGGDLASLREDLDPLVQQGYAVTLFAGTPKGAAALTRDLADKGYAVSMSRDVRPAKGLVQVLPGHLTAGCTFPFARVAVISSRRHGLDDEAAENKKRKKNKNALSSLSDIKPGDYV</sequence>
<dbReference type="EMBL" id="AJWZ01004885">
    <property type="protein sequence ID" value="EKC64130.1"/>
    <property type="molecule type" value="Genomic_DNA"/>
</dbReference>
<dbReference type="AlphaFoldDB" id="K1TCD8"/>
<comment type="caution">
    <text evidence="2">The sequence shown here is derived from an EMBL/GenBank/DDBJ whole genome shotgun (WGS) entry which is preliminary data.</text>
</comment>